<evidence type="ECO:0000313" key="1">
    <source>
        <dbReference type="EMBL" id="ASU34438.1"/>
    </source>
</evidence>
<dbReference type="AlphaFoldDB" id="A0A223NXW2"/>
<gene>
    <name evidence="1" type="ORF">MuYL_2551</name>
</gene>
<dbReference type="KEGG" id="muc:MuYL_2551"/>
<accession>A0A223NXW2</accession>
<evidence type="ECO:0000313" key="2">
    <source>
        <dbReference type="Proteomes" id="UP000215002"/>
    </source>
</evidence>
<protein>
    <submittedName>
        <fullName evidence="1">Uncharacterized protein</fullName>
    </submittedName>
</protein>
<dbReference type="Proteomes" id="UP000215002">
    <property type="component" value="Chromosome"/>
</dbReference>
<keyword evidence="2" id="KW-1185">Reference proteome</keyword>
<organism evidence="1 2">
    <name type="scientific">Mucilaginibacter xinganensis</name>
    <dbReference type="NCBI Taxonomy" id="1234841"/>
    <lineage>
        <taxon>Bacteria</taxon>
        <taxon>Pseudomonadati</taxon>
        <taxon>Bacteroidota</taxon>
        <taxon>Sphingobacteriia</taxon>
        <taxon>Sphingobacteriales</taxon>
        <taxon>Sphingobacteriaceae</taxon>
        <taxon>Mucilaginibacter</taxon>
    </lineage>
</organism>
<dbReference type="EMBL" id="CP022743">
    <property type="protein sequence ID" value="ASU34438.1"/>
    <property type="molecule type" value="Genomic_DNA"/>
</dbReference>
<reference evidence="1 2" key="1">
    <citation type="submission" date="2017-08" db="EMBL/GenBank/DDBJ databases">
        <title>Complete genome sequence of Mucilaginibacter sp. strain BJC16-A31.</title>
        <authorList>
            <consortium name="Henan University of Science and Technology"/>
            <person name="You X."/>
        </authorList>
    </citation>
    <scope>NUCLEOTIDE SEQUENCE [LARGE SCALE GENOMIC DNA]</scope>
    <source>
        <strain evidence="1 2">BJC16-A31</strain>
    </source>
</reference>
<proteinExistence type="predicted"/>
<name>A0A223NXW2_9SPHI</name>
<sequence length="62" mass="7379">MLAIINEVEVEVATTVSFLQFSKNKMPDNKIAISEIFFIYDYLAKERLLAKFNIKYFVFYIF</sequence>